<keyword evidence="2" id="KW-0813">Transport</keyword>
<feature type="transmembrane region" description="Helical" evidence="8">
    <location>
        <begin position="297"/>
        <end position="320"/>
    </location>
</feature>
<evidence type="ECO:0000313" key="11">
    <source>
        <dbReference type="EMBL" id="ARJ42162.1"/>
    </source>
</evidence>
<dbReference type="GO" id="GO:0015297">
    <property type="term" value="F:antiporter activity"/>
    <property type="evidence" value="ECO:0007669"/>
    <property type="project" value="UniProtKB-KW"/>
</dbReference>
<feature type="transmembrane region" description="Helical" evidence="8">
    <location>
        <begin position="332"/>
        <end position="354"/>
    </location>
</feature>
<keyword evidence="6" id="KW-0406">Ion transport</keyword>
<dbReference type="RefSeq" id="WP_085069601.1">
    <property type="nucleotide sequence ID" value="NZ_CP019706.1"/>
</dbReference>
<proteinExistence type="predicted"/>
<dbReference type="KEGG" id="palh:B1H58_09140"/>
<feature type="transmembrane region" description="Helical" evidence="8">
    <location>
        <begin position="185"/>
        <end position="207"/>
    </location>
</feature>
<keyword evidence="3" id="KW-0050">Antiport</keyword>
<feature type="transmembrane region" description="Helical" evidence="8">
    <location>
        <begin position="57"/>
        <end position="77"/>
    </location>
</feature>
<dbReference type="SUPFAM" id="SSF51735">
    <property type="entry name" value="NAD(P)-binding Rossmann-fold domains"/>
    <property type="match status" value="1"/>
</dbReference>
<keyword evidence="5 8" id="KW-1133">Transmembrane helix</keyword>
<feature type="transmembrane region" description="Helical" evidence="8">
    <location>
        <begin position="366"/>
        <end position="389"/>
    </location>
</feature>
<dbReference type="Proteomes" id="UP000192900">
    <property type="component" value="Chromosome"/>
</dbReference>
<feature type="domain" description="RCK N-terminal" evidence="10">
    <location>
        <begin position="402"/>
        <end position="494"/>
    </location>
</feature>
<evidence type="ECO:0000256" key="4">
    <source>
        <dbReference type="ARBA" id="ARBA00022692"/>
    </source>
</evidence>
<dbReference type="EMBL" id="CP019706">
    <property type="protein sequence ID" value="ARJ42162.1"/>
    <property type="molecule type" value="Genomic_DNA"/>
</dbReference>
<evidence type="ECO:0000256" key="2">
    <source>
        <dbReference type="ARBA" id="ARBA00022448"/>
    </source>
</evidence>
<name>A0A1W6B4Z3_9GAMM</name>
<keyword evidence="12" id="KW-1185">Reference proteome</keyword>
<dbReference type="AlphaFoldDB" id="A0A1W6B4Z3"/>
<dbReference type="Pfam" id="PF02254">
    <property type="entry name" value="TrkA_N"/>
    <property type="match status" value="1"/>
</dbReference>
<sequence>MPLSAPLLLVIIGFSSLMAQWIAWLLRLPAILPLLVFGIVLGPITHVLQPDALFGDLLFPLVSLSVAIILFEGALTLRVDEIRGLGGVVRNLIVIGMPVTFTVISLACWLLLNFPPELAALVGAVTVVTGPTVIAPLMRVVRPNTAINQVLRWEGIVIDPVGAIFTLLVFEFIVLRQHAESLSHLFWTLGVTAAVGLSIGALAGWLLGIALKRVWLPGYLQNFGVLAIVLTAFGVSNALADESGLLTVTVMGIWLANMRDVDLRDIIAFKEELSALLISGLFIILAARLDIGALLTLGWPLVAVLLVVQFIARPLCIALSTWGSSLHWRDRVLLSWIAPRGIVAAAVSALFALTLARSGYAQADRLVTVVFAVIIGTVVLQSLTSAPLARWLRVQQQRPRGVLIIGANAVARALALARQRLDIPVMLTDSSWESYRQARMEGIPAYYGNAWSEHAENYLDLSDIAQVLALSPNRHQNALAVYHFSHIFGAAKVASVRSGSSLTGRRDTESPRFRRHETLFGAEQTWSHLSALLAKGATIKATQLTENFGWQDYLATHPVAIPLFALQENGQLMIISNAAPPEVPCTLIALVQVENSSNSSD</sequence>
<keyword evidence="7 8" id="KW-0472">Membrane</keyword>
<evidence type="ECO:0000256" key="7">
    <source>
        <dbReference type="ARBA" id="ARBA00023136"/>
    </source>
</evidence>
<accession>A0A1W6B4Z3</accession>
<dbReference type="GO" id="GO:1902600">
    <property type="term" value="P:proton transmembrane transport"/>
    <property type="evidence" value="ECO:0007669"/>
    <property type="project" value="InterPro"/>
</dbReference>
<dbReference type="InterPro" id="IPR003148">
    <property type="entry name" value="RCK_N"/>
</dbReference>
<evidence type="ECO:0000313" key="12">
    <source>
        <dbReference type="Proteomes" id="UP000192900"/>
    </source>
</evidence>
<dbReference type="Gene3D" id="3.40.50.720">
    <property type="entry name" value="NAD(P)-binding Rossmann-like Domain"/>
    <property type="match status" value="1"/>
</dbReference>
<dbReference type="GO" id="GO:0006813">
    <property type="term" value="P:potassium ion transport"/>
    <property type="evidence" value="ECO:0007669"/>
    <property type="project" value="InterPro"/>
</dbReference>
<gene>
    <name evidence="11" type="ORF">B1H58_09140</name>
</gene>
<protein>
    <submittedName>
        <fullName evidence="11">Sodium:proton exchanger</fullName>
    </submittedName>
</protein>
<feature type="domain" description="Cation/H+ exchanger transmembrane" evidence="9">
    <location>
        <begin position="15"/>
        <end position="391"/>
    </location>
</feature>
<evidence type="ECO:0000256" key="1">
    <source>
        <dbReference type="ARBA" id="ARBA00004651"/>
    </source>
</evidence>
<organism evidence="11 12">
    <name type="scientific">Pantoea alhagi</name>
    <dbReference type="NCBI Taxonomy" id="1891675"/>
    <lineage>
        <taxon>Bacteria</taxon>
        <taxon>Pseudomonadati</taxon>
        <taxon>Pseudomonadota</taxon>
        <taxon>Gammaproteobacteria</taxon>
        <taxon>Enterobacterales</taxon>
        <taxon>Erwiniaceae</taxon>
        <taxon>Pantoea</taxon>
    </lineage>
</organism>
<dbReference type="PANTHER" id="PTHR32507:SF0">
    <property type="entry name" value="NA(+)_H(+) ANTIPORTER 2-RELATED"/>
    <property type="match status" value="1"/>
</dbReference>
<dbReference type="InterPro" id="IPR036291">
    <property type="entry name" value="NAD(P)-bd_dom_sf"/>
</dbReference>
<dbReference type="GO" id="GO:0005886">
    <property type="term" value="C:plasma membrane"/>
    <property type="evidence" value="ECO:0007669"/>
    <property type="project" value="UniProtKB-SubCell"/>
</dbReference>
<dbReference type="STRING" id="1891675.B1H58_09140"/>
<evidence type="ECO:0000259" key="9">
    <source>
        <dbReference type="Pfam" id="PF00999"/>
    </source>
</evidence>
<comment type="subcellular location">
    <subcellularLocation>
        <location evidence="1">Cell membrane</location>
        <topology evidence="1">Multi-pass membrane protein</topology>
    </subcellularLocation>
</comment>
<keyword evidence="4 8" id="KW-0812">Transmembrane</keyword>
<reference evidence="11 12" key="1">
    <citation type="submission" date="2017-02" db="EMBL/GenBank/DDBJ databases">
        <title>Complete genome sequence of the drought resistance-promoting endophyte Pantoea alhagi LTYR-11Z.</title>
        <authorList>
            <person name="Zhang L."/>
        </authorList>
    </citation>
    <scope>NUCLEOTIDE SEQUENCE [LARGE SCALE GENOMIC DNA]</scope>
    <source>
        <strain evidence="11 12">LTYR-11Z</strain>
    </source>
</reference>
<evidence type="ECO:0000256" key="8">
    <source>
        <dbReference type="SAM" id="Phobius"/>
    </source>
</evidence>
<evidence type="ECO:0000256" key="6">
    <source>
        <dbReference type="ARBA" id="ARBA00023065"/>
    </source>
</evidence>
<feature type="transmembrane region" description="Helical" evidence="8">
    <location>
        <begin position="89"/>
        <end position="112"/>
    </location>
</feature>
<feature type="transmembrane region" description="Helical" evidence="8">
    <location>
        <begin position="219"/>
        <end position="239"/>
    </location>
</feature>
<feature type="transmembrane region" description="Helical" evidence="8">
    <location>
        <begin position="118"/>
        <end position="138"/>
    </location>
</feature>
<dbReference type="InterPro" id="IPR006153">
    <property type="entry name" value="Cation/H_exchanger_TM"/>
</dbReference>
<evidence type="ECO:0000259" key="10">
    <source>
        <dbReference type="Pfam" id="PF02254"/>
    </source>
</evidence>
<dbReference type="OrthoDB" id="570124at2"/>
<evidence type="ECO:0000256" key="5">
    <source>
        <dbReference type="ARBA" id="ARBA00022989"/>
    </source>
</evidence>
<dbReference type="Pfam" id="PF00999">
    <property type="entry name" value="Na_H_Exchanger"/>
    <property type="match status" value="1"/>
</dbReference>
<evidence type="ECO:0000256" key="3">
    <source>
        <dbReference type="ARBA" id="ARBA00022449"/>
    </source>
</evidence>
<dbReference type="PANTHER" id="PTHR32507">
    <property type="entry name" value="NA(+)/H(+) ANTIPORTER 1"/>
    <property type="match status" value="1"/>
</dbReference>
<feature type="transmembrane region" description="Helical" evidence="8">
    <location>
        <begin position="150"/>
        <end position="173"/>
    </location>
</feature>
<feature type="transmembrane region" description="Helical" evidence="8">
    <location>
        <begin position="273"/>
        <end position="291"/>
    </location>
</feature>